<keyword evidence="4" id="KW-0677">Repeat</keyword>
<evidence type="ECO:0000256" key="6">
    <source>
        <dbReference type="ARBA" id="ARBA00023136"/>
    </source>
</evidence>
<evidence type="ECO:0000313" key="11">
    <source>
        <dbReference type="Proteomes" id="UP001444661"/>
    </source>
</evidence>
<dbReference type="InterPro" id="IPR034294">
    <property type="entry name" value="Aquaporin_transptr"/>
</dbReference>
<protein>
    <recommendedName>
        <fullName evidence="12">Aquaporin-like protein</fullName>
    </recommendedName>
</protein>
<comment type="catalytic activity">
    <reaction evidence="7">
        <text>H2O(in) = H2O(out)</text>
        <dbReference type="Rhea" id="RHEA:29667"/>
        <dbReference type="ChEBI" id="CHEBI:15377"/>
    </reaction>
</comment>
<comment type="subcellular location">
    <subcellularLocation>
        <location evidence="1">Membrane</location>
        <topology evidence="1">Multi-pass membrane protein</topology>
    </subcellularLocation>
</comment>
<gene>
    <name evidence="10" type="ORF">PG993_005558</name>
</gene>
<keyword evidence="5 9" id="KW-1133">Transmembrane helix</keyword>
<accession>A0ABR1TFX4</accession>
<name>A0ABR1TFX4_9PEZI</name>
<feature type="transmembrane region" description="Helical" evidence="9">
    <location>
        <begin position="424"/>
        <end position="444"/>
    </location>
</feature>
<feature type="compositionally biased region" description="Polar residues" evidence="8">
    <location>
        <begin position="56"/>
        <end position="65"/>
    </location>
</feature>
<evidence type="ECO:0000256" key="1">
    <source>
        <dbReference type="ARBA" id="ARBA00004141"/>
    </source>
</evidence>
<proteinExistence type="inferred from homology"/>
<evidence type="ECO:0000256" key="9">
    <source>
        <dbReference type="SAM" id="Phobius"/>
    </source>
</evidence>
<feature type="transmembrane region" description="Helical" evidence="9">
    <location>
        <begin position="265"/>
        <end position="285"/>
    </location>
</feature>
<evidence type="ECO:0000256" key="8">
    <source>
        <dbReference type="SAM" id="MobiDB-lite"/>
    </source>
</evidence>
<feature type="region of interest" description="Disordered" evidence="8">
    <location>
        <begin position="1"/>
        <end position="73"/>
    </location>
</feature>
<feature type="region of interest" description="Disordered" evidence="8">
    <location>
        <begin position="454"/>
        <end position="474"/>
    </location>
</feature>
<evidence type="ECO:0000256" key="7">
    <source>
        <dbReference type="ARBA" id="ARBA00034651"/>
    </source>
</evidence>
<keyword evidence="11" id="KW-1185">Reference proteome</keyword>
<evidence type="ECO:0000256" key="5">
    <source>
        <dbReference type="ARBA" id="ARBA00022989"/>
    </source>
</evidence>
<dbReference type="Pfam" id="PF00230">
    <property type="entry name" value="MIP"/>
    <property type="match status" value="1"/>
</dbReference>
<feature type="transmembrane region" description="Helical" evidence="9">
    <location>
        <begin position="378"/>
        <end position="399"/>
    </location>
</feature>
<evidence type="ECO:0000256" key="4">
    <source>
        <dbReference type="ARBA" id="ARBA00022737"/>
    </source>
</evidence>
<dbReference type="InterPro" id="IPR000425">
    <property type="entry name" value="MIP"/>
</dbReference>
<keyword evidence="3 9" id="KW-0812">Transmembrane</keyword>
<feature type="transmembrane region" description="Helical" evidence="9">
    <location>
        <begin position="217"/>
        <end position="237"/>
    </location>
</feature>
<dbReference type="EMBL" id="JAQQWK010000003">
    <property type="protein sequence ID" value="KAK8045534.1"/>
    <property type="molecule type" value="Genomic_DNA"/>
</dbReference>
<feature type="compositionally biased region" description="Polar residues" evidence="8">
    <location>
        <begin position="541"/>
        <end position="555"/>
    </location>
</feature>
<dbReference type="PRINTS" id="PR00783">
    <property type="entry name" value="MINTRINSICP"/>
</dbReference>
<dbReference type="PANTHER" id="PTHR19139">
    <property type="entry name" value="AQUAPORIN TRANSPORTER"/>
    <property type="match status" value="1"/>
</dbReference>
<evidence type="ECO:0008006" key="12">
    <source>
        <dbReference type="Google" id="ProtNLM"/>
    </source>
</evidence>
<dbReference type="PANTHER" id="PTHR19139:SF283">
    <property type="entry name" value="AQUAPORIN"/>
    <property type="match status" value="1"/>
</dbReference>
<organism evidence="10 11">
    <name type="scientific">Apiospora rasikravindrae</name>
    <dbReference type="NCBI Taxonomy" id="990691"/>
    <lineage>
        <taxon>Eukaryota</taxon>
        <taxon>Fungi</taxon>
        <taxon>Dikarya</taxon>
        <taxon>Ascomycota</taxon>
        <taxon>Pezizomycotina</taxon>
        <taxon>Sordariomycetes</taxon>
        <taxon>Xylariomycetidae</taxon>
        <taxon>Amphisphaeriales</taxon>
        <taxon>Apiosporaceae</taxon>
        <taxon>Apiospora</taxon>
    </lineage>
</organism>
<evidence type="ECO:0000256" key="3">
    <source>
        <dbReference type="ARBA" id="ARBA00022692"/>
    </source>
</evidence>
<dbReference type="SUPFAM" id="SSF81338">
    <property type="entry name" value="Aquaporin-like"/>
    <property type="match status" value="1"/>
</dbReference>
<dbReference type="Proteomes" id="UP001444661">
    <property type="component" value="Unassembled WGS sequence"/>
</dbReference>
<keyword evidence="6 9" id="KW-0472">Membrane</keyword>
<feature type="transmembrane region" description="Helical" evidence="9">
    <location>
        <begin position="311"/>
        <end position="333"/>
    </location>
</feature>
<dbReference type="InterPro" id="IPR023271">
    <property type="entry name" value="Aquaporin-like"/>
</dbReference>
<feature type="compositionally biased region" description="Low complexity" evidence="8">
    <location>
        <begin position="498"/>
        <end position="508"/>
    </location>
</feature>
<feature type="transmembrane region" description="Helical" evidence="9">
    <location>
        <begin position="353"/>
        <end position="371"/>
    </location>
</feature>
<reference evidence="10 11" key="1">
    <citation type="submission" date="2023-01" db="EMBL/GenBank/DDBJ databases">
        <title>Analysis of 21 Apiospora genomes using comparative genomics revels a genus with tremendous synthesis potential of carbohydrate active enzymes and secondary metabolites.</title>
        <authorList>
            <person name="Sorensen T."/>
        </authorList>
    </citation>
    <scope>NUCLEOTIDE SEQUENCE [LARGE SCALE GENOMIC DNA]</scope>
    <source>
        <strain evidence="10 11">CBS 33761</strain>
    </source>
</reference>
<dbReference type="CDD" id="cd00333">
    <property type="entry name" value="MIP"/>
    <property type="match status" value="1"/>
</dbReference>
<comment type="similarity">
    <text evidence="2">Belongs to the MIP/aquaporin (TC 1.A.8) family.</text>
</comment>
<comment type="caution">
    <text evidence="10">The sequence shown here is derived from an EMBL/GenBank/DDBJ whole genome shotgun (WGS) entry which is preliminary data.</text>
</comment>
<evidence type="ECO:0000313" key="10">
    <source>
        <dbReference type="EMBL" id="KAK8045534.1"/>
    </source>
</evidence>
<evidence type="ECO:0000256" key="2">
    <source>
        <dbReference type="ARBA" id="ARBA00006175"/>
    </source>
</evidence>
<sequence length="580" mass="63407">MPASLSDHSTRTSNAVERTITERSTLHPTTSIDEHDNFLNINRNKTPRAHKFGPGSRTSSNNNGLDSDFNHRDSGSYFEGATLHNAAPGSPMPGQFLTPSRGRTMSFYEMQEQAKQAKKDAKLQAKKNRRQSLMIQRASWRSGEMPYNYADMIGGNRNDYNPPTMGRPQRDMRDNRHSAGTWTMTGGGGGNGGRDTPDPFSMRLPLTMWMHSEAKNLFVAALGEWVGTTMFLFFAFAGTQVANAGSKTPAAATTTNATAGFDPVVMLYIAVSFGFSLMVNVWVFFRISGGLFNPAVTLALWAVRAVSAKRAVVLFLSQIVGSITASALVLALFPTRFNVRTTLSEGTSLPQGVFIEAFMTAELVFTILMLAKEKHKSTFIAPVGIGLALFVAELVGVYYTGGSLNPARSLGPCIVTGQFDPEHWVYWVGPGVGALIAIAFYQFIKMLEYEMANPGQDGDDENDPTKNPNHELREKQREATMRILSSLGIDQQPPPAQQAPTQYSSSAARSAEEGTHYHPSPIISMDDSDHERRHNPGVALSTVQSMSDHVASPTTAIHHDLPSGRNSPHKHYDRSSRSAS</sequence>
<feature type="region of interest" description="Disordered" evidence="8">
    <location>
        <begin position="488"/>
        <end position="580"/>
    </location>
</feature>
<dbReference type="Gene3D" id="1.20.1080.10">
    <property type="entry name" value="Glycerol uptake facilitator protein"/>
    <property type="match status" value="1"/>
</dbReference>